<evidence type="ECO:0000256" key="1">
    <source>
        <dbReference type="ARBA" id="ARBA00002550"/>
    </source>
</evidence>
<dbReference type="EMBL" id="KV454408">
    <property type="protein sequence ID" value="ODQ66592.1"/>
    <property type="molecule type" value="Genomic_DNA"/>
</dbReference>
<accession>A0A1E3PNT8</accession>
<sequence length="876" mass="97804">MLGRNSSYLNQLDTARSEGDWDAVKALSDKVLKHSSSSDVLCAIACIEADLMRNLENDSPPNLLTANENLSQDLAVFSQRCEALSVPADDYRLRLQLVILHCHILLLQNNIGSVVNTFDLELLQNLSIDAGKSSDDNDKYLDTLIIKGYAIMGIVYEARGNNSQASQIYMQGSNYIKSNGSSTKPAQSIIWSEVLLYRLAGMVASAQTSLSDQVLDVYRTYTQFITNLINNGPSLPTLPESILVKNRLNVMNRHYLYLSALLSQQGGTSVPPNLTSELEEVSKLVEKVLLSSQSIPKANDSNAPVESYVDMILQNWSSMVELNEVTGLVESKLSISMTQKIKDTIYQAIERTFHSRSLLCHLVTITLALGQYEETLAAFQIYLDYEEQYRIQKQSGAQDKATTSSDNDASIIKTISSAIHLFVHVKYDGVKAKELADKLRGWMNTDTSPKVKSTSFNAYNKLIASVYSNIGAAYFLYSQQSAIVEDHLDALALAIESYQTALSFDSSSVYIYFDYALLLAKSKKITEAVTIAKKGLIIDKTQVALWHLLALLLSSFQNYDSAYKIICNTLDDAVKGADVDSWCDFPTTKKEDLLQLKITQVALIEAYQGVAKAIESVIDVFAMYGKLYTGHGYTKDNSNLGRDSQLEHKSSRSHGNDLRLVRTISKVSKVYTNVRKSFDKIHHRPLNNTTKSNASHQNNLITLRKIWLWTAALYRRGGLLEDSEQAIVEAESINFADPDSRVQLGLLIRHLRPNDALKEFELALEEDSNNLGALLALSLLLLDHIEFGVELNGNDHDKLFISRNDSLAAKARVRAILQQATSRGEARNNPEAWLLLSRAYEQEGDIDGMKKALWRSIELEECRGVRSYDAVFVYYS</sequence>
<dbReference type="GO" id="GO:0005886">
    <property type="term" value="C:plasma membrane"/>
    <property type="evidence" value="ECO:0007669"/>
    <property type="project" value="UniProtKB-SubCell"/>
</dbReference>
<evidence type="ECO:0000313" key="7">
    <source>
        <dbReference type="EMBL" id="ODQ66592.1"/>
    </source>
</evidence>
<evidence type="ECO:0000313" key="8">
    <source>
        <dbReference type="Proteomes" id="UP000095009"/>
    </source>
</evidence>
<proteinExistence type="inferred from homology"/>
<keyword evidence="4" id="KW-0254">Endocytosis</keyword>
<evidence type="ECO:0000256" key="2">
    <source>
        <dbReference type="ARBA" id="ARBA00004413"/>
    </source>
</evidence>
<dbReference type="STRING" id="857566.A0A1E3PNT8"/>
<comment type="function">
    <text evidence="1">Involved in endocytosis.</text>
</comment>
<evidence type="ECO:0000256" key="5">
    <source>
        <dbReference type="ARBA" id="ARBA00038251"/>
    </source>
</evidence>
<reference evidence="7 8" key="1">
    <citation type="journal article" date="2016" name="Proc. Natl. Acad. Sci. U.S.A.">
        <title>Comparative genomics of biotechnologically important yeasts.</title>
        <authorList>
            <person name="Riley R."/>
            <person name="Haridas S."/>
            <person name="Wolfe K.H."/>
            <person name="Lopes M.R."/>
            <person name="Hittinger C.T."/>
            <person name="Goeker M."/>
            <person name="Salamov A.A."/>
            <person name="Wisecaver J.H."/>
            <person name="Long T.M."/>
            <person name="Calvey C.H."/>
            <person name="Aerts A.L."/>
            <person name="Barry K.W."/>
            <person name="Choi C."/>
            <person name="Clum A."/>
            <person name="Coughlan A.Y."/>
            <person name="Deshpande S."/>
            <person name="Douglass A.P."/>
            <person name="Hanson S.J."/>
            <person name="Klenk H.-P."/>
            <person name="LaButti K.M."/>
            <person name="Lapidus A."/>
            <person name="Lindquist E.A."/>
            <person name="Lipzen A.M."/>
            <person name="Meier-Kolthoff J.P."/>
            <person name="Ohm R.A."/>
            <person name="Otillar R.P."/>
            <person name="Pangilinan J.L."/>
            <person name="Peng Y."/>
            <person name="Rokas A."/>
            <person name="Rosa C.A."/>
            <person name="Scheuner C."/>
            <person name="Sibirny A.A."/>
            <person name="Slot J.C."/>
            <person name="Stielow J.B."/>
            <person name="Sun H."/>
            <person name="Kurtzman C.P."/>
            <person name="Blackwell M."/>
            <person name="Grigoriev I.V."/>
            <person name="Jeffries T.W."/>
        </authorList>
    </citation>
    <scope>NUCLEOTIDE SEQUENCE [LARGE SCALE GENOMIC DNA]</scope>
    <source>
        <strain evidence="7 8">DSM 6958</strain>
    </source>
</reference>
<dbReference type="Gene3D" id="1.25.40.10">
    <property type="entry name" value="Tetratricopeptide repeat domain"/>
    <property type="match status" value="2"/>
</dbReference>
<evidence type="ECO:0000256" key="4">
    <source>
        <dbReference type="ARBA" id="ARBA00022583"/>
    </source>
</evidence>
<protein>
    <recommendedName>
        <fullName evidence="6">Cargo-transport protein YPP1</fullName>
    </recommendedName>
</protein>
<dbReference type="AlphaFoldDB" id="A0A1E3PNT8"/>
<comment type="subcellular location">
    <subcellularLocation>
        <location evidence="2">Cell membrane</location>
        <topology evidence="2">Peripheral membrane protein</topology>
        <orientation evidence="2">Cytoplasmic side</orientation>
    </subcellularLocation>
    <subcellularLocation>
        <location evidence="3">Cytoplasmic granule</location>
    </subcellularLocation>
</comment>
<evidence type="ECO:0000256" key="3">
    <source>
        <dbReference type="ARBA" id="ARBA00004463"/>
    </source>
</evidence>
<organism evidence="7 8">
    <name type="scientific">Nadsonia fulvescens var. elongata DSM 6958</name>
    <dbReference type="NCBI Taxonomy" id="857566"/>
    <lineage>
        <taxon>Eukaryota</taxon>
        <taxon>Fungi</taxon>
        <taxon>Dikarya</taxon>
        <taxon>Ascomycota</taxon>
        <taxon>Saccharomycotina</taxon>
        <taxon>Dipodascomycetes</taxon>
        <taxon>Dipodascales</taxon>
        <taxon>Dipodascales incertae sedis</taxon>
        <taxon>Nadsonia</taxon>
    </lineage>
</organism>
<dbReference type="SUPFAM" id="SSF48452">
    <property type="entry name" value="TPR-like"/>
    <property type="match status" value="1"/>
</dbReference>
<name>A0A1E3PNT8_9ASCO</name>
<dbReference type="InterPro" id="IPR051722">
    <property type="entry name" value="Endocytosis_PI4K-reg_protein"/>
</dbReference>
<dbReference type="OrthoDB" id="4096413at2759"/>
<gene>
    <name evidence="7" type="ORF">NADFUDRAFT_69742</name>
</gene>
<comment type="similarity">
    <text evidence="5">Belongs to the YPP1 family.</text>
</comment>
<keyword evidence="8" id="KW-1185">Reference proteome</keyword>
<dbReference type="InterPro" id="IPR011990">
    <property type="entry name" value="TPR-like_helical_dom_sf"/>
</dbReference>
<evidence type="ECO:0000256" key="6">
    <source>
        <dbReference type="ARBA" id="ARBA00039231"/>
    </source>
</evidence>
<dbReference type="PANTHER" id="PTHR23083:SF464">
    <property type="entry name" value="TETRATRICOPEPTIDE REPEAT DOMAIN 7, ISOFORM A"/>
    <property type="match status" value="1"/>
</dbReference>
<dbReference type="GO" id="GO:0006897">
    <property type="term" value="P:endocytosis"/>
    <property type="evidence" value="ECO:0007669"/>
    <property type="project" value="UniProtKB-KW"/>
</dbReference>
<dbReference type="PANTHER" id="PTHR23083">
    <property type="entry name" value="TETRATRICOPEPTIDE REPEAT PROTEIN, TPR"/>
    <property type="match status" value="1"/>
</dbReference>
<dbReference type="Proteomes" id="UP000095009">
    <property type="component" value="Unassembled WGS sequence"/>
</dbReference>